<dbReference type="Gene3D" id="3.40.50.300">
    <property type="entry name" value="P-loop containing nucleotide triphosphate hydrolases"/>
    <property type="match status" value="1"/>
</dbReference>
<accession>A0A3M0BRY1</accession>
<dbReference type="GO" id="GO:0005315">
    <property type="term" value="F:phosphate transmembrane transporter activity"/>
    <property type="evidence" value="ECO:0007669"/>
    <property type="project" value="InterPro"/>
</dbReference>
<feature type="domain" description="ABC transporter" evidence="10">
    <location>
        <begin position="7"/>
        <end position="250"/>
    </location>
</feature>
<evidence type="ECO:0000313" key="12">
    <source>
        <dbReference type="Proteomes" id="UP000280842"/>
    </source>
</evidence>
<evidence type="ECO:0000256" key="6">
    <source>
        <dbReference type="ARBA" id="ARBA00022840"/>
    </source>
</evidence>
<reference evidence="11 12" key="1">
    <citation type="submission" date="2018-10" db="EMBL/GenBank/DDBJ databases">
        <title>Genomic Encyclopedia of Archaeal and Bacterial Type Strains, Phase II (KMG-II): from individual species to whole genera.</title>
        <authorList>
            <person name="Goeker M."/>
        </authorList>
    </citation>
    <scope>NUCLEOTIDE SEQUENCE [LARGE SCALE GENOMIC DNA]</scope>
    <source>
        <strain evidence="11 12">VM1</strain>
    </source>
</reference>
<dbReference type="PROSITE" id="PS50893">
    <property type="entry name" value="ABC_TRANSPORTER_2"/>
    <property type="match status" value="1"/>
</dbReference>
<evidence type="ECO:0000313" key="11">
    <source>
        <dbReference type="EMBL" id="RMA97255.1"/>
    </source>
</evidence>
<sequence length="255" mass="28816">MSEKEKIKVENLKFWYAGAKEPSLKGITMPIYENKVTALIGPSGCGKTTLLRCFNRMHDLYKGNRYEGKILLDNENILDKDYDLIKLRTKVGMVFQKPTPFPMSIFDNVAYGLKLRGIKDKKVLEEKVEKALKEAALWDEVKDRLNESANGLSGGQQQRLVIARALAVEPEVLLFDEPTSALDPISTAKIEELVVKLKKDVTIIIVTHNMQQAARVSDYTAFMYLGELVEFDKTDIIFTSPSKKLTEEYVSGKFG</sequence>
<keyword evidence="6 11" id="KW-0067">ATP-binding</keyword>
<keyword evidence="8" id="KW-0472">Membrane</keyword>
<dbReference type="OrthoDB" id="9804199at2"/>
<comment type="caution">
    <text evidence="11">The sequence shown here is derived from an EMBL/GenBank/DDBJ whole genome shotgun (WGS) entry which is preliminary data.</text>
</comment>
<dbReference type="PANTHER" id="PTHR43423:SF1">
    <property type="entry name" value="ABC TRANSPORTER I FAMILY MEMBER 17"/>
    <property type="match status" value="1"/>
</dbReference>
<name>A0A3M0BRY1_9AQUI</name>
<dbReference type="InterPro" id="IPR003593">
    <property type="entry name" value="AAA+_ATPase"/>
</dbReference>
<evidence type="ECO:0000256" key="1">
    <source>
        <dbReference type="ARBA" id="ARBA00004417"/>
    </source>
</evidence>
<dbReference type="AlphaFoldDB" id="A0A3M0BRY1"/>
<keyword evidence="4" id="KW-0592">Phosphate transport</keyword>
<gene>
    <name evidence="11" type="ORF">CLV39_0912</name>
</gene>
<organism evidence="11 12">
    <name type="scientific">Hydrogenothermus marinus</name>
    <dbReference type="NCBI Taxonomy" id="133270"/>
    <lineage>
        <taxon>Bacteria</taxon>
        <taxon>Pseudomonadati</taxon>
        <taxon>Aquificota</taxon>
        <taxon>Aquificia</taxon>
        <taxon>Aquificales</taxon>
        <taxon>Hydrogenothermaceae</taxon>
        <taxon>Hydrogenothermus</taxon>
    </lineage>
</organism>
<dbReference type="InterPro" id="IPR017871">
    <property type="entry name" value="ABC_transporter-like_CS"/>
</dbReference>
<dbReference type="InterPro" id="IPR003439">
    <property type="entry name" value="ABC_transporter-like_ATP-bd"/>
</dbReference>
<comment type="subcellular location">
    <subcellularLocation>
        <location evidence="1">Cell inner membrane</location>
        <topology evidence="1">Peripheral membrane protein</topology>
    </subcellularLocation>
</comment>
<dbReference type="FunFam" id="3.40.50.300:FF:000132">
    <property type="entry name" value="Phosphate import ATP-binding protein PstB"/>
    <property type="match status" value="1"/>
</dbReference>
<dbReference type="CDD" id="cd03260">
    <property type="entry name" value="ABC_PstB_phosphate_transporter"/>
    <property type="match status" value="1"/>
</dbReference>
<keyword evidence="3" id="KW-1003">Cell membrane</keyword>
<dbReference type="PANTHER" id="PTHR43423">
    <property type="entry name" value="ABC TRANSPORTER I FAMILY MEMBER 17"/>
    <property type="match status" value="1"/>
</dbReference>
<dbReference type="InterPro" id="IPR005670">
    <property type="entry name" value="PstB-like"/>
</dbReference>
<evidence type="ECO:0000256" key="7">
    <source>
        <dbReference type="ARBA" id="ARBA00022967"/>
    </source>
</evidence>
<dbReference type="GO" id="GO:0005886">
    <property type="term" value="C:plasma membrane"/>
    <property type="evidence" value="ECO:0007669"/>
    <property type="project" value="UniProtKB-SubCell"/>
</dbReference>
<dbReference type="SUPFAM" id="SSF52540">
    <property type="entry name" value="P-loop containing nucleoside triphosphate hydrolases"/>
    <property type="match status" value="1"/>
</dbReference>
<dbReference type="RefSeq" id="WP_121923041.1">
    <property type="nucleotide sequence ID" value="NZ_REFO01000011.1"/>
</dbReference>
<dbReference type="Proteomes" id="UP000280842">
    <property type="component" value="Unassembled WGS sequence"/>
</dbReference>
<keyword evidence="12" id="KW-1185">Reference proteome</keyword>
<keyword evidence="5" id="KW-0547">Nucleotide-binding</keyword>
<proteinExistence type="predicted"/>
<dbReference type="InterPro" id="IPR027417">
    <property type="entry name" value="P-loop_NTPase"/>
</dbReference>
<evidence type="ECO:0000256" key="2">
    <source>
        <dbReference type="ARBA" id="ARBA00022448"/>
    </source>
</evidence>
<evidence type="ECO:0000256" key="3">
    <source>
        <dbReference type="ARBA" id="ARBA00022475"/>
    </source>
</evidence>
<comment type="function">
    <text evidence="9">Part of the ABC transporter complex PstSACB involved in phosphate import. Responsible for energy coupling to the transport system.</text>
</comment>
<dbReference type="GO" id="GO:0035435">
    <property type="term" value="P:phosphate ion transmembrane transport"/>
    <property type="evidence" value="ECO:0007669"/>
    <property type="project" value="InterPro"/>
</dbReference>
<dbReference type="GO" id="GO:0016887">
    <property type="term" value="F:ATP hydrolysis activity"/>
    <property type="evidence" value="ECO:0007669"/>
    <property type="project" value="InterPro"/>
</dbReference>
<dbReference type="Pfam" id="PF00005">
    <property type="entry name" value="ABC_tran"/>
    <property type="match status" value="1"/>
</dbReference>
<keyword evidence="2" id="KW-0813">Transport</keyword>
<keyword evidence="7" id="KW-1278">Translocase</keyword>
<evidence type="ECO:0000259" key="10">
    <source>
        <dbReference type="PROSITE" id="PS50893"/>
    </source>
</evidence>
<evidence type="ECO:0000256" key="9">
    <source>
        <dbReference type="ARBA" id="ARBA00054713"/>
    </source>
</evidence>
<evidence type="ECO:0000256" key="5">
    <source>
        <dbReference type="ARBA" id="ARBA00022741"/>
    </source>
</evidence>
<protein>
    <submittedName>
        <fullName evidence="11">Phosphate ABC transporter ATP-binding protein (PhoT family)</fullName>
    </submittedName>
</protein>
<evidence type="ECO:0000256" key="8">
    <source>
        <dbReference type="ARBA" id="ARBA00023136"/>
    </source>
</evidence>
<dbReference type="NCBIfam" id="TIGR00972">
    <property type="entry name" value="3a0107s01c2"/>
    <property type="match status" value="1"/>
</dbReference>
<dbReference type="SMART" id="SM00382">
    <property type="entry name" value="AAA"/>
    <property type="match status" value="1"/>
</dbReference>
<evidence type="ECO:0000256" key="4">
    <source>
        <dbReference type="ARBA" id="ARBA00022592"/>
    </source>
</evidence>
<dbReference type="PROSITE" id="PS00211">
    <property type="entry name" value="ABC_TRANSPORTER_1"/>
    <property type="match status" value="1"/>
</dbReference>
<dbReference type="GO" id="GO:0005524">
    <property type="term" value="F:ATP binding"/>
    <property type="evidence" value="ECO:0007669"/>
    <property type="project" value="UniProtKB-KW"/>
</dbReference>
<dbReference type="EMBL" id="REFO01000011">
    <property type="protein sequence ID" value="RMA97255.1"/>
    <property type="molecule type" value="Genomic_DNA"/>
</dbReference>